<evidence type="ECO:0000313" key="2">
    <source>
        <dbReference type="EMBL" id="CAA9227909.1"/>
    </source>
</evidence>
<evidence type="ECO:0000256" key="1">
    <source>
        <dbReference type="SAM" id="SignalP"/>
    </source>
</evidence>
<protein>
    <recommendedName>
        <fullName evidence="3">Twin-arginine translocation signal domain-containing protein</fullName>
    </recommendedName>
</protein>
<dbReference type="EMBL" id="CADCTQ010000072">
    <property type="protein sequence ID" value="CAA9227909.1"/>
    <property type="molecule type" value="Genomic_DNA"/>
</dbReference>
<evidence type="ECO:0008006" key="3">
    <source>
        <dbReference type="Google" id="ProtNLM"/>
    </source>
</evidence>
<dbReference type="InterPro" id="IPR006311">
    <property type="entry name" value="TAT_signal"/>
</dbReference>
<dbReference type="NCBIfam" id="TIGR01409">
    <property type="entry name" value="TAT_signal_seq"/>
    <property type="match status" value="1"/>
</dbReference>
<keyword evidence="1" id="KW-0732">Signal</keyword>
<gene>
    <name evidence="2" type="ORF">AVDCRST_MAG56-787</name>
</gene>
<feature type="signal peptide" evidence="1">
    <location>
        <begin position="1"/>
        <end position="19"/>
    </location>
</feature>
<proteinExistence type="predicted"/>
<accession>A0A6J4HLY8</accession>
<feature type="chain" id="PRO_5027057689" description="Twin-arginine translocation signal domain-containing protein" evidence="1">
    <location>
        <begin position="20"/>
        <end position="138"/>
    </location>
</feature>
<organism evidence="2">
    <name type="scientific">uncultured Cytophagales bacterium</name>
    <dbReference type="NCBI Taxonomy" id="158755"/>
    <lineage>
        <taxon>Bacteria</taxon>
        <taxon>Pseudomonadati</taxon>
        <taxon>Bacteroidota</taxon>
        <taxon>Sphingobacteriia</taxon>
        <taxon>Sphingobacteriales</taxon>
        <taxon>environmental samples</taxon>
    </lineage>
</organism>
<dbReference type="AlphaFoldDB" id="A0A6J4HLY8"/>
<dbReference type="PROSITE" id="PS51318">
    <property type="entry name" value="TAT"/>
    <property type="match status" value="1"/>
</dbReference>
<sequence length="138" mass="15605">MRRRNFLKLAGAGTAAAVALPAVWYKATSLHEAAAGIITRELDYLKLDPKGVARFVEDYLKDPWSRFTATQVKPYYFLRTGDDKSNVADMTSKYLLSSDFFMNNMDEAKTVQYLGLYNPYRSPCANPFSSLHYPDVVS</sequence>
<dbReference type="InterPro" id="IPR019546">
    <property type="entry name" value="TAT_signal_bac_arc"/>
</dbReference>
<name>A0A6J4HLY8_9SPHI</name>
<reference evidence="2" key="1">
    <citation type="submission" date="2020-02" db="EMBL/GenBank/DDBJ databases">
        <authorList>
            <person name="Meier V. D."/>
        </authorList>
    </citation>
    <scope>NUCLEOTIDE SEQUENCE</scope>
    <source>
        <strain evidence="2">AVDCRST_MAG56</strain>
    </source>
</reference>